<dbReference type="SUPFAM" id="SSF51182">
    <property type="entry name" value="RmlC-like cupins"/>
    <property type="match status" value="1"/>
</dbReference>
<dbReference type="KEGG" id="aali:118457314"/>
<feature type="region of interest" description="Disordered" evidence="1">
    <location>
        <begin position="555"/>
        <end position="593"/>
    </location>
</feature>
<feature type="compositionally biased region" description="Polar residues" evidence="1">
    <location>
        <begin position="1113"/>
        <end position="1122"/>
    </location>
</feature>
<feature type="compositionally biased region" description="Low complexity" evidence="1">
    <location>
        <begin position="787"/>
        <end position="797"/>
    </location>
</feature>
<evidence type="ECO:0000313" key="3">
    <source>
        <dbReference type="Proteomes" id="UP000069272"/>
    </source>
</evidence>
<feature type="compositionally biased region" description="Basic residues" evidence="1">
    <location>
        <begin position="1047"/>
        <end position="1057"/>
    </location>
</feature>
<dbReference type="Gene3D" id="2.60.120.10">
    <property type="entry name" value="Jelly Rolls"/>
    <property type="match status" value="1"/>
</dbReference>
<feature type="region of interest" description="Disordered" evidence="1">
    <location>
        <begin position="119"/>
        <end position="156"/>
    </location>
</feature>
<feature type="region of interest" description="Disordered" evidence="1">
    <location>
        <begin position="409"/>
        <end position="454"/>
    </location>
</feature>
<feature type="compositionally biased region" description="Low complexity" evidence="1">
    <location>
        <begin position="329"/>
        <end position="347"/>
    </location>
</feature>
<feature type="compositionally biased region" description="Basic and acidic residues" evidence="1">
    <location>
        <begin position="414"/>
        <end position="430"/>
    </location>
</feature>
<reference evidence="2" key="2">
    <citation type="submission" date="2022-08" db="UniProtKB">
        <authorList>
            <consortium name="EnsemblMetazoa"/>
        </authorList>
    </citation>
    <scope>IDENTIFICATION</scope>
    <source>
        <strain evidence="2">STECLA/ALBI9_A</strain>
    </source>
</reference>
<feature type="compositionally biased region" description="Low complexity" evidence="1">
    <location>
        <begin position="636"/>
        <end position="655"/>
    </location>
</feature>
<evidence type="ECO:0000256" key="1">
    <source>
        <dbReference type="SAM" id="MobiDB-lite"/>
    </source>
</evidence>
<sequence length="1313" mass="143491">MAFSSGKYPPVRLSDIDGLVPENVLDSSSGNKLIEYIRNQDGKSRRPRLNVLFDDDDNQIRFEFDKLQAPTSPKSPLKIPPASVSGSDAHSEGLVVATEAPPESNALFTILRNENRVPSFLSPRRNSGTGQQQVRSPSTVVTSPGRGSPFRSRIQSSRIASDLNRLALLKECQRANDLKCEQLRQMASSTPITGQKQQDRGINGFMSLSKSISPIPELSPTEMDAPDRQAPQQGARSPAPASPHRHSPAPVSPHRYSSGPATSQRHPPPPVSPQRRISCVVPATQDQADGLPAQPNDVFSSPPRVEQVFLIPETPSPVHGSQHPISTPLSGLRLSRRSSSPRSAVRRTLLVEERNDRSSTPLRSILKRESDTSSDTSIKHVSFAEHMNEVRQMSPAYARSPMSFYITSDESEEEEHHQADVILKSPEKRSSRSTATQARKSLGNVKAADRYEEAPVEVRVQPAAAGELQAIVSDREEESRANMVQSPDASRPCIETEDNRSPESHAYPEPPESPIANIVPRSDANTIERPIGQSFETVRAGNRTNRNTINMIMEEWDTEELPSTNGADRLTVDRRAQRSTSPNTEPIPITNIDTPRPLLHEILDPPSEFCDEIDAPAPDAGPAIGTSHINNDVPPSRDGASSSGISSDGSSTTESHAMEAEDNGAVASVPFNAAVRIMSVNSPQDHISMNMLAAVDEIHSSQHSQVAKGVAPKGASGGERRTLVMPRKRSTLAAVNPDAVSYFKAIENTCAPKLSKKIKAGKQRRKLFIKENPAADLGGEIDEEPSELPSSPPLASEQSRVPKSEREPEPLTTHAIEDASSLLIACPPVAVCLQRLSNGTIERMIGVETVATCTNLPAVVDPEPPVVDPEPPVVDPEPPVMLLDSPPVMEKQNVESPEKSSMTSKPVKRVKTAKVAEPRKKKVRSDETRQLKQLKDVANGIRQQVEGTNSEDDPLVPVLEEGVRRSHRNRRLAKDVLKRNPIMMQTDMPNYRDPTFKDVLRYYREVQTASEKAPKQPKAPRGAPHKTAKTAPQREQPSAPSEPVQQKGRKQTQKQHRAANEFDEDGFRIPLPPATPSSSPSSTISSSSSKPGKERPQPPSSSTLLSHMGGSPNGFSLDSGLSSAGYVSPTGDEMDNPRAGKVAPRTHDAALPSTSSKPAQRYNVSVQEGSTPEDIMAERRRVLDWMMFLTESQKERPTNTPAPEKPGFRHFSVEHLMFDRSGDIEYSFYSCSVTDNFGFIRMLPNAKKKVSRAKGCILRFLILNGKAKFTINNIDATAVGGDFFVLPAGTRYQIQNSSETSLMFMMKTAVPAD</sequence>
<feature type="region of interest" description="Disordered" evidence="1">
    <location>
        <begin position="1007"/>
        <end position="1170"/>
    </location>
</feature>
<evidence type="ECO:0008006" key="4">
    <source>
        <dbReference type="Google" id="ProtNLM"/>
    </source>
</evidence>
<feature type="region of interest" description="Disordered" evidence="1">
    <location>
        <begin position="206"/>
        <end position="275"/>
    </location>
</feature>
<dbReference type="EnsemblMetazoa" id="AALB008242-RA">
    <property type="protein sequence ID" value="AALB008242-PA"/>
    <property type="gene ID" value="AALB008242"/>
</dbReference>
<reference evidence="2 3" key="1">
    <citation type="journal article" date="2017" name="G3 (Bethesda)">
        <title>The Physical Genome Mapping of Anopheles albimanus Corrected Scaffold Misassemblies and Identified Interarm Rearrangements in Genus Anopheles.</title>
        <authorList>
            <person name="Artemov G.N."/>
            <person name="Peery A.N."/>
            <person name="Jiang X."/>
            <person name="Tu Z."/>
            <person name="Stegniy V.N."/>
            <person name="Sharakhova M.V."/>
            <person name="Sharakhov I.V."/>
        </authorList>
    </citation>
    <scope>NUCLEOTIDE SEQUENCE [LARGE SCALE GENOMIC DNA]</scope>
    <source>
        <strain evidence="2 3">ALBI9_A</strain>
    </source>
</reference>
<dbReference type="STRING" id="7167.A0A182FNX9"/>
<name>A0A182FNX9_ANOAL</name>
<feature type="compositionally biased region" description="Low complexity" evidence="1">
    <location>
        <begin position="615"/>
        <end position="625"/>
    </location>
</feature>
<feature type="compositionally biased region" description="Low complexity" evidence="1">
    <location>
        <begin position="1076"/>
        <end position="1090"/>
    </location>
</feature>
<proteinExistence type="predicted"/>
<feature type="compositionally biased region" description="Polar residues" evidence="1">
    <location>
        <begin position="124"/>
        <end position="142"/>
    </location>
</feature>
<feature type="region of interest" description="Disordered" evidence="1">
    <location>
        <begin position="474"/>
        <end position="518"/>
    </location>
</feature>
<dbReference type="VEuPathDB" id="VectorBase:AALB20_028940"/>
<feature type="region of interest" description="Disordered" evidence="1">
    <location>
        <begin position="314"/>
        <end position="379"/>
    </location>
</feature>
<feature type="compositionally biased region" description="Polar residues" evidence="1">
    <location>
        <begin position="1152"/>
        <end position="1170"/>
    </location>
</feature>
<feature type="compositionally biased region" description="Basic and acidic residues" evidence="1">
    <location>
        <begin position="800"/>
        <end position="809"/>
    </location>
</feature>
<dbReference type="GeneID" id="118457314"/>
<accession>A0A182FNX9</accession>
<protein>
    <recommendedName>
        <fullName evidence="4">Mif2/CENP-C cupin domain-containing protein</fullName>
    </recommendedName>
</protein>
<evidence type="ECO:0000313" key="2">
    <source>
        <dbReference type="EnsemblMetazoa" id="AALB008242-PA"/>
    </source>
</evidence>
<dbReference type="InterPro" id="IPR011051">
    <property type="entry name" value="RmlC_Cupin_sf"/>
</dbReference>
<feature type="region of interest" description="Disordered" evidence="1">
    <location>
        <begin position="610"/>
        <end position="660"/>
    </location>
</feature>
<dbReference type="OrthoDB" id="7740352at2759"/>
<dbReference type="VEuPathDB" id="VectorBase:AALB008242"/>
<dbReference type="Proteomes" id="UP000069272">
    <property type="component" value="Chromosome 2R"/>
</dbReference>
<keyword evidence="3" id="KW-1185">Reference proteome</keyword>
<feature type="region of interest" description="Disordered" evidence="1">
    <location>
        <begin position="771"/>
        <end position="810"/>
    </location>
</feature>
<organism evidence="2 3">
    <name type="scientific">Anopheles albimanus</name>
    <name type="common">New world malaria mosquito</name>
    <dbReference type="NCBI Taxonomy" id="7167"/>
    <lineage>
        <taxon>Eukaryota</taxon>
        <taxon>Metazoa</taxon>
        <taxon>Ecdysozoa</taxon>
        <taxon>Arthropoda</taxon>
        <taxon>Hexapoda</taxon>
        <taxon>Insecta</taxon>
        <taxon>Pterygota</taxon>
        <taxon>Neoptera</taxon>
        <taxon>Endopterygota</taxon>
        <taxon>Diptera</taxon>
        <taxon>Nematocera</taxon>
        <taxon>Culicoidea</taxon>
        <taxon>Culicidae</taxon>
        <taxon>Anophelinae</taxon>
        <taxon>Anopheles</taxon>
    </lineage>
</organism>
<dbReference type="InterPro" id="IPR014710">
    <property type="entry name" value="RmlC-like_jellyroll"/>
</dbReference>
<dbReference type="RefSeq" id="XP_035774694.1">
    <property type="nucleotide sequence ID" value="XM_035918801.1"/>
</dbReference>